<dbReference type="GO" id="GO:0006099">
    <property type="term" value="P:tricarboxylic acid cycle"/>
    <property type="evidence" value="ECO:0007669"/>
    <property type="project" value="UniProtKB-UniPathway"/>
</dbReference>
<protein>
    <recommendedName>
        <fullName evidence="3">citrate synthase (unknown stereospecificity)</fullName>
        <ecNumber evidence="3">2.3.3.16</ecNumber>
    </recommendedName>
</protein>
<comment type="catalytic activity">
    <reaction evidence="6">
        <text>oxaloacetate + acetyl-CoA + H2O = citrate + CoA + H(+)</text>
        <dbReference type="Rhea" id="RHEA:16845"/>
        <dbReference type="ChEBI" id="CHEBI:15377"/>
        <dbReference type="ChEBI" id="CHEBI:15378"/>
        <dbReference type="ChEBI" id="CHEBI:16452"/>
        <dbReference type="ChEBI" id="CHEBI:16947"/>
        <dbReference type="ChEBI" id="CHEBI:57287"/>
        <dbReference type="ChEBI" id="CHEBI:57288"/>
        <dbReference type="EC" id="2.3.3.16"/>
    </reaction>
</comment>
<keyword evidence="5 7" id="KW-0808">Transferase</keyword>
<dbReference type="GO" id="GO:0036440">
    <property type="term" value="F:citrate synthase activity"/>
    <property type="evidence" value="ECO:0007669"/>
    <property type="project" value="UniProtKB-EC"/>
</dbReference>
<dbReference type="InterPro" id="IPR016142">
    <property type="entry name" value="Citrate_synth-like_lrg_a-sub"/>
</dbReference>
<dbReference type="FunFam" id="1.10.230.10:FF:000003">
    <property type="entry name" value="Citrate synthase"/>
    <property type="match status" value="1"/>
</dbReference>
<dbReference type="SUPFAM" id="SSF48256">
    <property type="entry name" value="Citrate synthase"/>
    <property type="match status" value="1"/>
</dbReference>
<comment type="caution">
    <text evidence="7">The sequence shown here is derived from an EMBL/GenBank/DDBJ whole genome shotgun (WGS) entry which is preliminary data.</text>
</comment>
<organism evidence="7">
    <name type="scientific">mine drainage metagenome</name>
    <dbReference type="NCBI Taxonomy" id="410659"/>
    <lineage>
        <taxon>unclassified sequences</taxon>
        <taxon>metagenomes</taxon>
        <taxon>ecological metagenomes</taxon>
    </lineage>
</organism>
<evidence type="ECO:0000256" key="1">
    <source>
        <dbReference type="ARBA" id="ARBA00004751"/>
    </source>
</evidence>
<keyword evidence="4" id="KW-0816">Tricarboxylic acid cycle</keyword>
<dbReference type="PANTHER" id="PTHR11739">
    <property type="entry name" value="CITRATE SYNTHASE"/>
    <property type="match status" value="1"/>
</dbReference>
<dbReference type="InterPro" id="IPR016143">
    <property type="entry name" value="Citrate_synth-like_sm_a-sub"/>
</dbReference>
<dbReference type="GO" id="GO:0005975">
    <property type="term" value="P:carbohydrate metabolic process"/>
    <property type="evidence" value="ECO:0007669"/>
    <property type="project" value="TreeGrafter"/>
</dbReference>
<dbReference type="CDD" id="cd06118">
    <property type="entry name" value="citrate_synt_like_1"/>
    <property type="match status" value="1"/>
</dbReference>
<evidence type="ECO:0000256" key="3">
    <source>
        <dbReference type="ARBA" id="ARBA00012972"/>
    </source>
</evidence>
<reference evidence="7" key="1">
    <citation type="submission" date="2013-08" db="EMBL/GenBank/DDBJ databases">
        <authorList>
            <person name="Mendez C."/>
            <person name="Richter M."/>
            <person name="Ferrer M."/>
            <person name="Sanchez J."/>
        </authorList>
    </citation>
    <scope>NUCLEOTIDE SEQUENCE</scope>
</reference>
<reference evidence="7" key="2">
    <citation type="journal article" date="2014" name="ISME J.">
        <title>Microbial stratification in low pH oxic and suboxic macroscopic growths along an acid mine drainage.</title>
        <authorList>
            <person name="Mendez-Garcia C."/>
            <person name="Mesa V."/>
            <person name="Sprenger R.R."/>
            <person name="Richter M."/>
            <person name="Diez M.S."/>
            <person name="Solano J."/>
            <person name="Bargiela R."/>
            <person name="Golyshina O.V."/>
            <person name="Manteca A."/>
            <person name="Ramos J.L."/>
            <person name="Gallego J.R."/>
            <person name="Llorente I."/>
            <person name="Martins Dos Santos V.A."/>
            <person name="Jensen O.N."/>
            <person name="Pelaez A.I."/>
            <person name="Sanchez J."/>
            <person name="Ferrer M."/>
        </authorList>
    </citation>
    <scope>NUCLEOTIDE SEQUENCE</scope>
</reference>
<proteinExistence type="inferred from homology"/>
<dbReference type="EMBL" id="AUZX01000195">
    <property type="protein sequence ID" value="EQD81031.1"/>
    <property type="molecule type" value="Genomic_DNA"/>
</dbReference>
<evidence type="ECO:0000313" key="7">
    <source>
        <dbReference type="EMBL" id="EQD81031.1"/>
    </source>
</evidence>
<keyword evidence="7" id="KW-0012">Acyltransferase</keyword>
<dbReference type="PROSITE" id="PS00480">
    <property type="entry name" value="CITRATE_SYNTHASE"/>
    <property type="match status" value="1"/>
</dbReference>
<name>T1C6F3_9ZZZZ</name>
<dbReference type="InterPro" id="IPR024176">
    <property type="entry name" value="Citrate_synthase_bac-typ"/>
</dbReference>
<dbReference type="InterPro" id="IPR019810">
    <property type="entry name" value="Citrate_synthase_AS"/>
</dbReference>
<dbReference type="GO" id="GO:0005829">
    <property type="term" value="C:cytosol"/>
    <property type="evidence" value="ECO:0007669"/>
    <property type="project" value="TreeGrafter"/>
</dbReference>
<evidence type="ECO:0000256" key="4">
    <source>
        <dbReference type="ARBA" id="ARBA00022532"/>
    </source>
</evidence>
<dbReference type="InterPro" id="IPR002020">
    <property type="entry name" value="Citrate_synthase"/>
</dbReference>
<dbReference type="PRINTS" id="PR00143">
    <property type="entry name" value="CITRTSNTHASE"/>
</dbReference>
<dbReference type="Pfam" id="PF00285">
    <property type="entry name" value="Citrate_synt"/>
    <property type="match status" value="1"/>
</dbReference>
<dbReference type="PANTHER" id="PTHR11739:SF4">
    <property type="entry name" value="CITRATE SYNTHASE, PEROXISOMAL"/>
    <property type="match status" value="1"/>
</dbReference>
<dbReference type="NCBIfam" id="TIGR01800">
    <property type="entry name" value="cit_synth_II"/>
    <property type="match status" value="1"/>
</dbReference>
<accession>T1C6F3</accession>
<evidence type="ECO:0000256" key="5">
    <source>
        <dbReference type="ARBA" id="ARBA00022679"/>
    </source>
</evidence>
<dbReference type="EC" id="2.3.3.16" evidence="3"/>
<evidence type="ECO:0000256" key="2">
    <source>
        <dbReference type="ARBA" id="ARBA00010566"/>
    </source>
</evidence>
<dbReference type="UniPathway" id="UPA00223"/>
<dbReference type="Gene3D" id="1.10.580.10">
    <property type="entry name" value="Citrate Synthase, domain 1"/>
    <property type="match status" value="1"/>
</dbReference>
<gene>
    <name evidence="7" type="ORF">B1A_00257</name>
</gene>
<sequence length="385" mass="43127">MENSKDQKPVFARGLEGVIAAETEIGFVDGQEGRLVYRGYDINVLCENSNYEEVSYLLIYGKLPTRDQMTEYINQFRKYSEIPESTMGIIRNFGKDAHPMITLRTVISNLASYDSQESDSSIENQRRIAISIIAKMPALVGAIHRTINGQEIVKAKGELSYAASFLYYATGKNPDPVETKIMDTALMIHADHGMNASTFSSLVTISTLADIYSATTSAVSTLKGPLHGGANERALKMIMDIASPDKAEAYLAAMIAKKEKIMGFGHRVYKVYDPRAKILKKYASYISEKTDQKTLFQTANKIEEIMINKLGEKGIFPNVDFYSGMIYYSMGLKPEIFTPIFALGRISGWTARSLEYLQNNRLFRPKALYVGEKGPKSYISIHERQ</sequence>
<evidence type="ECO:0000256" key="6">
    <source>
        <dbReference type="ARBA" id="ARBA00049288"/>
    </source>
</evidence>
<dbReference type="PIRSF" id="PIRSF001369">
    <property type="entry name" value="Citrate_synth"/>
    <property type="match status" value="1"/>
</dbReference>
<dbReference type="AlphaFoldDB" id="T1C6F3"/>
<comment type="pathway">
    <text evidence="1">Carbohydrate metabolism; tricarboxylic acid cycle; isocitrate from oxaloacetate: step 1/2.</text>
</comment>
<dbReference type="InterPro" id="IPR011278">
    <property type="entry name" value="2-MeCitrate/Citrate_synth_II"/>
</dbReference>
<comment type="similarity">
    <text evidence="2">Belongs to the citrate synthase family.</text>
</comment>
<dbReference type="Gene3D" id="1.10.230.10">
    <property type="entry name" value="Cytochrome P450-Terp, domain 2"/>
    <property type="match status" value="1"/>
</dbReference>
<dbReference type="InterPro" id="IPR036969">
    <property type="entry name" value="Citrate_synthase_sf"/>
</dbReference>